<feature type="region of interest" description="Disordered" evidence="1">
    <location>
        <begin position="1"/>
        <end position="20"/>
    </location>
</feature>
<organism evidence="2 3">
    <name type="scientific">Alternaria dauci</name>
    <dbReference type="NCBI Taxonomy" id="48095"/>
    <lineage>
        <taxon>Eukaryota</taxon>
        <taxon>Fungi</taxon>
        <taxon>Dikarya</taxon>
        <taxon>Ascomycota</taxon>
        <taxon>Pezizomycotina</taxon>
        <taxon>Dothideomycetes</taxon>
        <taxon>Pleosporomycetidae</taxon>
        <taxon>Pleosporales</taxon>
        <taxon>Pleosporineae</taxon>
        <taxon>Pleosporaceae</taxon>
        <taxon>Alternaria</taxon>
        <taxon>Alternaria sect. Porri</taxon>
    </lineage>
</organism>
<accession>A0ABR3UBU4</accession>
<dbReference type="GeneID" id="96088638"/>
<comment type="caution">
    <text evidence="2">The sequence shown here is derived from an EMBL/GenBank/DDBJ whole genome shotgun (WGS) entry which is preliminary data.</text>
</comment>
<evidence type="ECO:0000256" key="1">
    <source>
        <dbReference type="SAM" id="MobiDB-lite"/>
    </source>
</evidence>
<dbReference type="Proteomes" id="UP001578633">
    <property type="component" value="Chromosome 8"/>
</dbReference>
<reference evidence="2 3" key="1">
    <citation type="submission" date="2024-09" db="EMBL/GenBank/DDBJ databases">
        <title>T2T genomes of carrot and Alternaria dauci and their utility for understanding host-pathogen interaction during carrot leaf blight disease.</title>
        <authorList>
            <person name="Liu W."/>
            <person name="Xu S."/>
            <person name="Ou C."/>
            <person name="Liu X."/>
            <person name="Zhuang F."/>
            <person name="Deng X.W."/>
        </authorList>
    </citation>
    <scope>NUCLEOTIDE SEQUENCE [LARGE SCALE GENOMIC DNA]</scope>
    <source>
        <strain evidence="2 3">A2016</strain>
    </source>
</reference>
<gene>
    <name evidence="2" type="ORF">ACET3X_008316</name>
</gene>
<dbReference type="RefSeq" id="XP_069303918.1">
    <property type="nucleotide sequence ID" value="XM_069454476.1"/>
</dbReference>
<sequence length="88" mass="9710">MKHDRSTGNVENADDSGSTGGKLADLHMKAIFSDTCGSMAQQRRISVLAYMCMMVPSLRIRTISPLTVFGLIAYTRVQLAFPFQTPQQ</sequence>
<evidence type="ECO:0000313" key="2">
    <source>
        <dbReference type="EMBL" id="KAL1793334.1"/>
    </source>
</evidence>
<keyword evidence="3" id="KW-1185">Reference proteome</keyword>
<name>A0ABR3UBU4_9PLEO</name>
<dbReference type="EMBL" id="JBHGVX010000008">
    <property type="protein sequence ID" value="KAL1793334.1"/>
    <property type="molecule type" value="Genomic_DNA"/>
</dbReference>
<proteinExistence type="predicted"/>
<evidence type="ECO:0000313" key="3">
    <source>
        <dbReference type="Proteomes" id="UP001578633"/>
    </source>
</evidence>
<protein>
    <submittedName>
        <fullName evidence="2">Uncharacterized protein</fullName>
    </submittedName>
</protein>